<name>A0AAW0ERL7_9TRYP</name>
<dbReference type="Proteomes" id="UP001430356">
    <property type="component" value="Unassembled WGS sequence"/>
</dbReference>
<dbReference type="AlphaFoldDB" id="A0AAW0ERL7"/>
<evidence type="ECO:0000313" key="1">
    <source>
        <dbReference type="EMBL" id="KAK7196291.1"/>
    </source>
</evidence>
<sequence>MLALVLEGLMQPPQMSSNMASSFGLLLALSVGPLPALSEQTISAYLVLQLIWCLLLWVRAVRTVGSQSVRRELEGTARAAWLQWMDVLRFSAVEYVCHHMLHFEVGAQACLLYCGTVALRAVAKPLLYAVLRVCIGAQWASKVTGYDPAALLRSIKWTDSTVAASGPSWKQYAQASGTGSKPTSAQTRVTSLAPVQDAGTEKNNNDRCTVLSEGPHFNRTARGCLLSF</sequence>
<evidence type="ECO:0000313" key="2">
    <source>
        <dbReference type="Proteomes" id="UP001430356"/>
    </source>
</evidence>
<protein>
    <submittedName>
        <fullName evidence="1">Uncharacterized protein</fullName>
    </submittedName>
</protein>
<organism evidence="1 2">
    <name type="scientific">Novymonas esmeraldas</name>
    <dbReference type="NCBI Taxonomy" id="1808958"/>
    <lineage>
        <taxon>Eukaryota</taxon>
        <taxon>Discoba</taxon>
        <taxon>Euglenozoa</taxon>
        <taxon>Kinetoplastea</taxon>
        <taxon>Metakinetoplastina</taxon>
        <taxon>Trypanosomatida</taxon>
        <taxon>Trypanosomatidae</taxon>
        <taxon>Novymonas</taxon>
    </lineage>
</organism>
<accession>A0AAW0ERL7</accession>
<gene>
    <name evidence="1" type="ORF">NESM_000565200</name>
</gene>
<keyword evidence="2" id="KW-1185">Reference proteome</keyword>
<comment type="caution">
    <text evidence="1">The sequence shown here is derived from an EMBL/GenBank/DDBJ whole genome shotgun (WGS) entry which is preliminary data.</text>
</comment>
<proteinExistence type="predicted"/>
<dbReference type="EMBL" id="JAECZO010000072">
    <property type="protein sequence ID" value="KAK7196291.1"/>
    <property type="molecule type" value="Genomic_DNA"/>
</dbReference>
<reference evidence="1 2" key="1">
    <citation type="journal article" date="2021" name="MBio">
        <title>A New Model Trypanosomatid, Novymonas esmeraldas: Genomic Perception of Its 'Candidatus Pandoraea novymonadis' Endosymbiont.</title>
        <authorList>
            <person name="Zakharova A."/>
            <person name="Saura A."/>
            <person name="Butenko A."/>
            <person name="Podesvova L."/>
            <person name="Warmusova S."/>
            <person name="Kostygov A.Y."/>
            <person name="Nenarokova A."/>
            <person name="Lukes J."/>
            <person name="Opperdoes F.R."/>
            <person name="Yurchenko V."/>
        </authorList>
    </citation>
    <scope>NUCLEOTIDE SEQUENCE [LARGE SCALE GENOMIC DNA]</scope>
    <source>
        <strain evidence="1 2">E262AT.01</strain>
    </source>
</reference>